<keyword evidence="1" id="KW-1133">Transmembrane helix</keyword>
<name>A0A3P7N875_DIBLA</name>
<reference evidence="2 3" key="1">
    <citation type="submission" date="2018-11" db="EMBL/GenBank/DDBJ databases">
        <authorList>
            <consortium name="Pathogen Informatics"/>
        </authorList>
    </citation>
    <scope>NUCLEOTIDE SEQUENCE [LARGE SCALE GENOMIC DNA]</scope>
</reference>
<feature type="transmembrane region" description="Helical" evidence="1">
    <location>
        <begin position="27"/>
        <end position="48"/>
    </location>
</feature>
<dbReference type="Proteomes" id="UP000281553">
    <property type="component" value="Unassembled WGS sequence"/>
</dbReference>
<keyword evidence="3" id="KW-1185">Reference proteome</keyword>
<evidence type="ECO:0000256" key="1">
    <source>
        <dbReference type="SAM" id="Phobius"/>
    </source>
</evidence>
<gene>
    <name evidence="2" type="ORF">DILT_LOCUS15583</name>
</gene>
<evidence type="ECO:0000313" key="3">
    <source>
        <dbReference type="Proteomes" id="UP000281553"/>
    </source>
</evidence>
<dbReference type="OrthoDB" id="6499973at2759"/>
<keyword evidence="1" id="KW-0472">Membrane</keyword>
<feature type="transmembrane region" description="Helical" evidence="1">
    <location>
        <begin position="104"/>
        <end position="133"/>
    </location>
</feature>
<feature type="transmembrane region" description="Helical" evidence="1">
    <location>
        <begin position="69"/>
        <end position="92"/>
    </location>
</feature>
<dbReference type="EMBL" id="UYRU01079996">
    <property type="protein sequence ID" value="VDN30667.1"/>
    <property type="molecule type" value="Genomic_DNA"/>
</dbReference>
<evidence type="ECO:0000313" key="2">
    <source>
        <dbReference type="EMBL" id="VDN30667.1"/>
    </source>
</evidence>
<proteinExistence type="predicted"/>
<accession>A0A3P7N875</accession>
<keyword evidence="1" id="KW-0812">Transmembrane</keyword>
<protein>
    <submittedName>
        <fullName evidence="2">Uncharacterized protein</fullName>
    </submittedName>
</protein>
<dbReference type="AlphaFoldDB" id="A0A3P7N875"/>
<organism evidence="2 3">
    <name type="scientific">Dibothriocephalus latus</name>
    <name type="common">Fish tapeworm</name>
    <name type="synonym">Diphyllobothrium latum</name>
    <dbReference type="NCBI Taxonomy" id="60516"/>
    <lineage>
        <taxon>Eukaryota</taxon>
        <taxon>Metazoa</taxon>
        <taxon>Spiralia</taxon>
        <taxon>Lophotrochozoa</taxon>
        <taxon>Platyhelminthes</taxon>
        <taxon>Cestoda</taxon>
        <taxon>Eucestoda</taxon>
        <taxon>Diphyllobothriidea</taxon>
        <taxon>Diphyllobothriidae</taxon>
        <taxon>Dibothriocephalus</taxon>
    </lineage>
</organism>
<sequence>MAVVEGNSRSGDGSCCRRFWNMSKLNVLFAAICLFNGIVTIAFTFIPIPSAIAINSPDLLILNTRQGCVLAFASFMVGLSDGGFMTMLGLMLEQEVEEQYFPAALGICLCITGAFNFVGTVVGVASLLMILALSCFA</sequence>